<name>A0A7X0X4W2_9LIST</name>
<dbReference type="AlphaFoldDB" id="A0A7X0X4W2"/>
<dbReference type="RefSeq" id="WP_185380453.1">
    <property type="nucleotide sequence ID" value="NZ_JAASTW010000001.1"/>
</dbReference>
<organism evidence="2 3">
    <name type="scientific">Listeria immobilis</name>
    <dbReference type="NCBI Taxonomy" id="2713502"/>
    <lineage>
        <taxon>Bacteria</taxon>
        <taxon>Bacillati</taxon>
        <taxon>Bacillota</taxon>
        <taxon>Bacilli</taxon>
        <taxon>Bacillales</taxon>
        <taxon>Listeriaceae</taxon>
        <taxon>Listeria</taxon>
    </lineage>
</organism>
<keyword evidence="1" id="KW-1133">Transmembrane helix</keyword>
<protein>
    <submittedName>
        <fullName evidence="2">Uncharacterized protein</fullName>
    </submittedName>
</protein>
<evidence type="ECO:0000256" key="1">
    <source>
        <dbReference type="SAM" id="Phobius"/>
    </source>
</evidence>
<comment type="caution">
    <text evidence="2">The sequence shown here is derived from an EMBL/GenBank/DDBJ whole genome shotgun (WGS) entry which is preliminary data.</text>
</comment>
<keyword evidence="1" id="KW-0812">Transmembrane</keyword>
<dbReference type="EMBL" id="JAASTW010000001">
    <property type="protein sequence ID" value="MBC1487620.1"/>
    <property type="molecule type" value="Genomic_DNA"/>
</dbReference>
<evidence type="ECO:0000313" key="2">
    <source>
        <dbReference type="EMBL" id="MBC1487620.1"/>
    </source>
</evidence>
<feature type="transmembrane region" description="Helical" evidence="1">
    <location>
        <begin position="6"/>
        <end position="25"/>
    </location>
</feature>
<reference evidence="2 3" key="1">
    <citation type="submission" date="2020-03" db="EMBL/GenBank/DDBJ databases">
        <title>Soil Listeria distribution.</title>
        <authorList>
            <person name="Liao J."/>
            <person name="Wiedmann M."/>
        </authorList>
    </citation>
    <scope>NUCLEOTIDE SEQUENCE [LARGE SCALE GENOMIC DNA]</scope>
    <source>
        <strain evidence="2 3">FSL L7-1554</strain>
    </source>
</reference>
<keyword evidence="1" id="KW-0472">Membrane</keyword>
<dbReference type="Proteomes" id="UP000561617">
    <property type="component" value="Unassembled WGS sequence"/>
</dbReference>
<accession>A0A7X0X4W2</accession>
<sequence>MNRKKITIISIIAVLLLSVGGYMIYQKMKPKPFSEVAVEAKTPSFDNGDELKNASDAIVLGQLYKRGESQIEREAIGGVIGVYRMSDFKVSEVIKDETNQNLEEGSIIPIYENEGYDEETNTTYHIAGYEKMENDETYMLFLSYDPEDAYYVPLGINFGKINIDSDKETELYGQDNIEIEKEINEVQSEALEEYGDEIKEAENQ</sequence>
<gene>
    <name evidence="2" type="ORF">HCJ38_01090</name>
</gene>
<evidence type="ECO:0000313" key="3">
    <source>
        <dbReference type="Proteomes" id="UP000561617"/>
    </source>
</evidence>
<proteinExistence type="predicted"/>